<dbReference type="EMBL" id="VIWP01000002">
    <property type="protein sequence ID" value="TWF57215.1"/>
    <property type="molecule type" value="Genomic_DNA"/>
</dbReference>
<accession>A0A561R3L7</accession>
<keyword evidence="4" id="KW-1185">Reference proteome</keyword>
<name>A0A561R3L7_9HYPH</name>
<proteinExistence type="predicted"/>
<feature type="transmembrane region" description="Helical" evidence="1">
    <location>
        <begin position="69"/>
        <end position="87"/>
    </location>
</feature>
<sequence length="179" mass="20426">MTRCRDLEIPMSQPDAQKFTLRYDDDIVRDAANAYVWQRAVLEQKTMWTVSVLMVIFAVYLIATGGTVLFTVVMLALAVAPFAIVGFSRHKHHAEAFGRYRNMREPKLEITVDAAGIDIRSDLGNGRMNWRDIKEIWERPRSFMIFSDEETYVALPRDGMPQEVQAELKGRSAALRSVA</sequence>
<keyword evidence="1" id="KW-0812">Transmembrane</keyword>
<keyword evidence="1" id="KW-1133">Transmembrane helix</keyword>
<dbReference type="Pfam" id="PF14317">
    <property type="entry name" value="YcxB"/>
    <property type="match status" value="1"/>
</dbReference>
<dbReference type="Proteomes" id="UP000320653">
    <property type="component" value="Unassembled WGS sequence"/>
</dbReference>
<feature type="domain" description="YcxB-like C-terminal" evidence="2">
    <location>
        <begin position="113"/>
        <end position="168"/>
    </location>
</feature>
<evidence type="ECO:0000256" key="1">
    <source>
        <dbReference type="SAM" id="Phobius"/>
    </source>
</evidence>
<dbReference type="RefSeq" id="WP_145635560.1">
    <property type="nucleotide sequence ID" value="NZ_VIWP01000002.1"/>
</dbReference>
<evidence type="ECO:0000259" key="2">
    <source>
        <dbReference type="Pfam" id="PF14317"/>
    </source>
</evidence>
<gene>
    <name evidence="3" type="ORF">FHW37_102857</name>
</gene>
<dbReference type="InterPro" id="IPR025588">
    <property type="entry name" value="YcxB-like_C"/>
</dbReference>
<evidence type="ECO:0000313" key="3">
    <source>
        <dbReference type="EMBL" id="TWF57215.1"/>
    </source>
</evidence>
<comment type="caution">
    <text evidence="3">The sequence shown here is derived from an EMBL/GenBank/DDBJ whole genome shotgun (WGS) entry which is preliminary data.</text>
</comment>
<dbReference type="OrthoDB" id="8363348at2"/>
<organism evidence="3 4">
    <name type="scientific">Neorhizobium alkalisoli</name>
    <dbReference type="NCBI Taxonomy" id="528178"/>
    <lineage>
        <taxon>Bacteria</taxon>
        <taxon>Pseudomonadati</taxon>
        <taxon>Pseudomonadota</taxon>
        <taxon>Alphaproteobacteria</taxon>
        <taxon>Hyphomicrobiales</taxon>
        <taxon>Rhizobiaceae</taxon>
        <taxon>Rhizobium/Agrobacterium group</taxon>
        <taxon>Neorhizobium</taxon>
    </lineage>
</organism>
<reference evidence="3 4" key="1">
    <citation type="submission" date="2019-06" db="EMBL/GenBank/DDBJ databases">
        <title>Sorghum-associated microbial communities from plants grown in Nebraska, USA.</title>
        <authorList>
            <person name="Schachtman D."/>
        </authorList>
    </citation>
    <scope>NUCLEOTIDE SEQUENCE [LARGE SCALE GENOMIC DNA]</scope>
    <source>
        <strain evidence="3 4">1225</strain>
    </source>
</reference>
<keyword evidence="1" id="KW-0472">Membrane</keyword>
<protein>
    <submittedName>
        <fullName evidence="3">YcxB-like protein</fullName>
    </submittedName>
</protein>
<evidence type="ECO:0000313" key="4">
    <source>
        <dbReference type="Proteomes" id="UP000320653"/>
    </source>
</evidence>
<feature type="transmembrane region" description="Helical" evidence="1">
    <location>
        <begin position="46"/>
        <end position="63"/>
    </location>
</feature>
<dbReference type="AlphaFoldDB" id="A0A561R3L7"/>